<evidence type="ECO:0000313" key="2">
    <source>
        <dbReference type="EMBL" id="OQD77429.1"/>
    </source>
</evidence>
<evidence type="ECO:0000256" key="1">
    <source>
        <dbReference type="SAM" id="MobiDB-lite"/>
    </source>
</evidence>
<organism evidence="2 3">
    <name type="scientific">Penicillium antarcticum</name>
    <dbReference type="NCBI Taxonomy" id="416450"/>
    <lineage>
        <taxon>Eukaryota</taxon>
        <taxon>Fungi</taxon>
        <taxon>Dikarya</taxon>
        <taxon>Ascomycota</taxon>
        <taxon>Pezizomycotina</taxon>
        <taxon>Eurotiomycetes</taxon>
        <taxon>Eurotiomycetidae</taxon>
        <taxon>Eurotiales</taxon>
        <taxon>Aspergillaceae</taxon>
        <taxon>Penicillium</taxon>
    </lineage>
</organism>
<sequence>MTCDLGQIDAELNGILIQLAHTLHKIKTNLSVEERKNYFNRLSNSNQCVCDWLLELVQNKKGGSAANNSAQNNSQRDSNHNQLLNEFQSRCNVAPSSSTDLPEHTAQLSEERNPSQLATPLSPNVSNADAQSNVISIPPNLRYTSSIRNTADVDLEDTSFANCPAHISYKLSHIFVRCIRNPQSFFSEICRDPIRSTDGMPDVFFDIHDEEENSGIRAELCALYRRFKLRNFYLLAVRLDYHTGERWCRNASSQLADEIKKKHPSRELGDSDLKKYLDEYVRLGQRYNRWAEELGGPGYLLALPLEITERE</sequence>
<name>A0A1V6PK65_9EURO</name>
<keyword evidence="3" id="KW-1185">Reference proteome</keyword>
<evidence type="ECO:0000313" key="3">
    <source>
        <dbReference type="Proteomes" id="UP000191672"/>
    </source>
</evidence>
<dbReference type="Proteomes" id="UP000191672">
    <property type="component" value="Unassembled WGS sequence"/>
</dbReference>
<reference evidence="3" key="1">
    <citation type="journal article" date="2017" name="Nat. Microbiol.">
        <title>Global analysis of biosynthetic gene clusters reveals vast potential of secondary metabolite production in Penicillium species.</title>
        <authorList>
            <person name="Nielsen J.C."/>
            <person name="Grijseels S."/>
            <person name="Prigent S."/>
            <person name="Ji B."/>
            <person name="Dainat J."/>
            <person name="Nielsen K.F."/>
            <person name="Frisvad J.C."/>
            <person name="Workman M."/>
            <person name="Nielsen J."/>
        </authorList>
    </citation>
    <scope>NUCLEOTIDE SEQUENCE [LARGE SCALE GENOMIC DNA]</scope>
    <source>
        <strain evidence="3">IBT 31811</strain>
    </source>
</reference>
<dbReference type="STRING" id="416450.A0A1V6PK65"/>
<dbReference type="EMBL" id="MDYN01000102">
    <property type="protein sequence ID" value="OQD77429.1"/>
    <property type="molecule type" value="Genomic_DNA"/>
</dbReference>
<accession>A0A1V6PK65</accession>
<gene>
    <name evidence="2" type="ORF">PENANT_c102G07201</name>
</gene>
<comment type="caution">
    <text evidence="2">The sequence shown here is derived from an EMBL/GenBank/DDBJ whole genome shotgun (WGS) entry which is preliminary data.</text>
</comment>
<protein>
    <submittedName>
        <fullName evidence="2">Uncharacterized protein</fullName>
    </submittedName>
</protein>
<feature type="region of interest" description="Disordered" evidence="1">
    <location>
        <begin position="93"/>
        <end position="126"/>
    </location>
</feature>
<feature type="compositionally biased region" description="Polar residues" evidence="1">
    <location>
        <begin position="114"/>
        <end position="126"/>
    </location>
</feature>
<dbReference type="AlphaFoldDB" id="A0A1V6PK65"/>
<proteinExistence type="predicted"/>